<dbReference type="AlphaFoldDB" id="A0A381VYF7"/>
<sequence>MLNSLFIYFFSLVLAQTISSNKEVISTSKAPKAIGPYSQAIKAGNTLYLAGQIALDPKTGILVQGSIEVQTHRVLQNLGAVLNAAGFSFSDVVQAQVFLANLDDYKAMNSIYAEYFNKAPPARAVVEAAKIPRGALVEIMMVAVSANQYEP</sequence>
<proteinExistence type="inferred from homology"/>
<name>A0A381VYF7_9ZZZZ</name>
<dbReference type="EMBL" id="UINC01010154">
    <property type="protein sequence ID" value="SVA45284.1"/>
    <property type="molecule type" value="Genomic_DNA"/>
</dbReference>
<organism evidence="2">
    <name type="scientific">marine metagenome</name>
    <dbReference type="NCBI Taxonomy" id="408172"/>
    <lineage>
        <taxon>unclassified sequences</taxon>
        <taxon>metagenomes</taxon>
        <taxon>ecological metagenomes</taxon>
    </lineage>
</organism>
<evidence type="ECO:0000313" key="2">
    <source>
        <dbReference type="EMBL" id="SVA45284.1"/>
    </source>
</evidence>
<evidence type="ECO:0000256" key="1">
    <source>
        <dbReference type="ARBA" id="ARBA00010552"/>
    </source>
</evidence>
<dbReference type="FunFam" id="3.30.1330.40:FF:000001">
    <property type="entry name" value="L-PSP family endoribonuclease"/>
    <property type="match status" value="1"/>
</dbReference>
<dbReference type="InterPro" id="IPR006056">
    <property type="entry name" value="RidA"/>
</dbReference>
<dbReference type="NCBIfam" id="TIGR00004">
    <property type="entry name" value="Rid family detoxifying hydrolase"/>
    <property type="match status" value="1"/>
</dbReference>
<dbReference type="PANTHER" id="PTHR11803">
    <property type="entry name" value="2-IMINOBUTANOATE/2-IMINOPROPANOATE DEAMINASE RIDA"/>
    <property type="match status" value="1"/>
</dbReference>
<dbReference type="GO" id="GO:0005829">
    <property type="term" value="C:cytosol"/>
    <property type="evidence" value="ECO:0007669"/>
    <property type="project" value="TreeGrafter"/>
</dbReference>
<dbReference type="Gene3D" id="3.30.1330.40">
    <property type="entry name" value="RutC-like"/>
    <property type="match status" value="1"/>
</dbReference>
<dbReference type="InterPro" id="IPR035959">
    <property type="entry name" value="RutC-like_sf"/>
</dbReference>
<dbReference type="InterPro" id="IPR006175">
    <property type="entry name" value="YjgF/YER057c/UK114"/>
</dbReference>
<dbReference type="SUPFAM" id="SSF55298">
    <property type="entry name" value="YjgF-like"/>
    <property type="match status" value="1"/>
</dbReference>
<dbReference type="Pfam" id="PF01042">
    <property type="entry name" value="Ribonuc_L-PSP"/>
    <property type="match status" value="1"/>
</dbReference>
<dbReference type="PANTHER" id="PTHR11803:SF39">
    <property type="entry name" value="2-IMINOBUTANOATE_2-IMINOPROPANOATE DEAMINASE"/>
    <property type="match status" value="1"/>
</dbReference>
<gene>
    <name evidence="2" type="ORF">METZ01_LOCUS98138</name>
</gene>
<dbReference type="CDD" id="cd00448">
    <property type="entry name" value="YjgF_YER057c_UK114_family"/>
    <property type="match status" value="1"/>
</dbReference>
<accession>A0A381VYF7</accession>
<reference evidence="2" key="1">
    <citation type="submission" date="2018-05" db="EMBL/GenBank/DDBJ databases">
        <authorList>
            <person name="Lanie J.A."/>
            <person name="Ng W.-L."/>
            <person name="Kazmierczak K.M."/>
            <person name="Andrzejewski T.M."/>
            <person name="Davidsen T.M."/>
            <person name="Wayne K.J."/>
            <person name="Tettelin H."/>
            <person name="Glass J.I."/>
            <person name="Rusch D."/>
            <person name="Podicherti R."/>
            <person name="Tsui H.-C.T."/>
            <person name="Winkler M.E."/>
        </authorList>
    </citation>
    <scope>NUCLEOTIDE SEQUENCE</scope>
</reference>
<comment type="similarity">
    <text evidence="1">Belongs to the RutC family.</text>
</comment>
<protein>
    <submittedName>
        <fullName evidence="2">Uncharacterized protein</fullName>
    </submittedName>
</protein>
<dbReference type="GO" id="GO:0019239">
    <property type="term" value="F:deaminase activity"/>
    <property type="evidence" value="ECO:0007669"/>
    <property type="project" value="TreeGrafter"/>
</dbReference>